<dbReference type="PANTHER" id="PTHR37827:SF1">
    <property type="entry name" value="HNH DOMAIN-CONTAINING PROTEIN"/>
    <property type="match status" value="1"/>
</dbReference>
<dbReference type="EMBL" id="LT853702">
    <property type="protein sequence ID" value="SMQ55425.1"/>
    <property type="molecule type" value="Genomic_DNA"/>
</dbReference>
<evidence type="ECO:0000256" key="1">
    <source>
        <dbReference type="SAM" id="MobiDB-lite"/>
    </source>
</evidence>
<dbReference type="STRING" id="1276538.A0A1X7S725"/>
<sequence length="272" mass="30389">MIPPSSSSNESSNFDLFKDCISTSIISALAPQGSDERGKKTKKRIKGRKNEIKPVANLKTREEEEEEEAGRLVGEVGEFVEYIAEEIFLALPTELRTLSYAAIQSDSKLSEKYSSSFSTTDVELLTDAMPPSIADSLTTYTLLSSPSHLPTFLASPLQSYISTTTSPPPTYTPSLLTSRPSSCEICSRDHLPLTYHHLIPRSVADKAVKRGWCEEWERGKVAWLCRACHSFVHGLCSNEELARSWGDVEALMGREDVQRWAGWVGRVRWKSR</sequence>
<keyword evidence="3" id="KW-1185">Reference proteome</keyword>
<gene>
    <name evidence="2" type="ORF">ZT3D7_G10580</name>
</gene>
<organism evidence="2 3">
    <name type="scientific">Zymoseptoria tritici (strain ST99CH_3D7)</name>
    <dbReference type="NCBI Taxonomy" id="1276538"/>
    <lineage>
        <taxon>Eukaryota</taxon>
        <taxon>Fungi</taxon>
        <taxon>Dikarya</taxon>
        <taxon>Ascomycota</taxon>
        <taxon>Pezizomycotina</taxon>
        <taxon>Dothideomycetes</taxon>
        <taxon>Dothideomycetidae</taxon>
        <taxon>Mycosphaerellales</taxon>
        <taxon>Mycosphaerellaceae</taxon>
        <taxon>Zymoseptoria</taxon>
    </lineage>
</organism>
<dbReference type="AlphaFoldDB" id="A0A1X7S725"/>
<feature type="region of interest" description="Disordered" evidence="1">
    <location>
        <begin position="31"/>
        <end position="52"/>
    </location>
</feature>
<evidence type="ECO:0008006" key="4">
    <source>
        <dbReference type="Google" id="ProtNLM"/>
    </source>
</evidence>
<protein>
    <recommendedName>
        <fullName evidence="4">HNH domain-containing protein</fullName>
    </recommendedName>
</protein>
<name>A0A1X7S725_ZYMT9</name>
<evidence type="ECO:0000313" key="2">
    <source>
        <dbReference type="EMBL" id="SMQ55425.1"/>
    </source>
</evidence>
<accession>A0A1X7S725</accession>
<evidence type="ECO:0000313" key="3">
    <source>
        <dbReference type="Proteomes" id="UP000215127"/>
    </source>
</evidence>
<dbReference type="PANTHER" id="PTHR37827">
    <property type="entry name" value="TUDOR DOMAIN-CONTAINING PROTEIN"/>
    <property type="match status" value="1"/>
</dbReference>
<proteinExistence type="predicted"/>
<reference evidence="2 3" key="1">
    <citation type="submission" date="2016-06" db="EMBL/GenBank/DDBJ databases">
        <authorList>
            <person name="Kjaerup R.B."/>
            <person name="Dalgaard T.S."/>
            <person name="Juul-Madsen H.R."/>
        </authorList>
    </citation>
    <scope>NUCLEOTIDE SEQUENCE [LARGE SCALE GENOMIC DNA]</scope>
</reference>
<dbReference type="Proteomes" id="UP000215127">
    <property type="component" value="Chromosome 11"/>
</dbReference>